<dbReference type="PANTHER" id="PTHR24305:SF166">
    <property type="entry name" value="CYTOCHROME P450 12A4, MITOCHONDRIAL-RELATED"/>
    <property type="match status" value="1"/>
</dbReference>
<keyword evidence="3 4" id="KW-0408">Iron</keyword>
<dbReference type="EMBL" id="FNIX01000002">
    <property type="protein sequence ID" value="SDO50185.1"/>
    <property type="molecule type" value="Genomic_DNA"/>
</dbReference>
<keyword evidence="4" id="KW-0503">Monooxygenase</keyword>
<dbReference type="STRING" id="641025.SAMN05421507_102732"/>
<evidence type="ECO:0000313" key="6">
    <source>
        <dbReference type="Proteomes" id="UP000199691"/>
    </source>
</evidence>
<dbReference type="GO" id="GO:0004497">
    <property type="term" value="F:monooxygenase activity"/>
    <property type="evidence" value="ECO:0007669"/>
    <property type="project" value="UniProtKB-KW"/>
</dbReference>
<evidence type="ECO:0000313" key="5">
    <source>
        <dbReference type="EMBL" id="SDO50185.1"/>
    </source>
</evidence>
<protein>
    <submittedName>
        <fullName evidence="5">Cytochrome P450</fullName>
    </submittedName>
</protein>
<keyword evidence="3 4" id="KW-0479">Metal-binding</keyword>
<evidence type="ECO:0000256" key="3">
    <source>
        <dbReference type="PIRSR" id="PIRSR602401-1"/>
    </source>
</evidence>
<dbReference type="PRINTS" id="PR00385">
    <property type="entry name" value="P450"/>
</dbReference>
<dbReference type="InterPro" id="IPR001128">
    <property type="entry name" value="Cyt_P450"/>
</dbReference>
<comment type="cofactor">
    <cofactor evidence="1 3">
        <name>heme</name>
        <dbReference type="ChEBI" id="CHEBI:30413"/>
    </cofactor>
</comment>
<dbReference type="RefSeq" id="WP_090096673.1">
    <property type="nucleotide sequence ID" value="NZ_FNIX01000002.1"/>
</dbReference>
<reference evidence="6" key="1">
    <citation type="submission" date="2016-10" db="EMBL/GenBank/DDBJ databases">
        <authorList>
            <person name="Varghese N."/>
            <person name="Submissions S."/>
        </authorList>
    </citation>
    <scope>NUCLEOTIDE SEQUENCE [LARGE SCALE GENOMIC DNA]</scope>
    <source>
        <strain evidence="6">CGMCC 4.6609</strain>
    </source>
</reference>
<evidence type="ECO:0000256" key="1">
    <source>
        <dbReference type="ARBA" id="ARBA00001971"/>
    </source>
</evidence>
<dbReference type="AlphaFoldDB" id="A0A1H0K2E6"/>
<organism evidence="5 6">
    <name type="scientific">Lentzea jiangxiensis</name>
    <dbReference type="NCBI Taxonomy" id="641025"/>
    <lineage>
        <taxon>Bacteria</taxon>
        <taxon>Bacillati</taxon>
        <taxon>Actinomycetota</taxon>
        <taxon>Actinomycetes</taxon>
        <taxon>Pseudonocardiales</taxon>
        <taxon>Pseudonocardiaceae</taxon>
        <taxon>Lentzea</taxon>
    </lineage>
</organism>
<dbReference type="GO" id="GO:0016705">
    <property type="term" value="F:oxidoreductase activity, acting on paired donors, with incorporation or reduction of molecular oxygen"/>
    <property type="evidence" value="ECO:0007669"/>
    <property type="project" value="InterPro"/>
</dbReference>
<dbReference type="Pfam" id="PF00067">
    <property type="entry name" value="p450"/>
    <property type="match status" value="1"/>
</dbReference>
<dbReference type="InterPro" id="IPR002401">
    <property type="entry name" value="Cyt_P450_E_grp-I"/>
</dbReference>
<evidence type="ECO:0000256" key="4">
    <source>
        <dbReference type="RuleBase" id="RU000461"/>
    </source>
</evidence>
<dbReference type="InterPro" id="IPR050121">
    <property type="entry name" value="Cytochrome_P450_monoxygenase"/>
</dbReference>
<name>A0A1H0K2E6_9PSEU</name>
<dbReference type="InterPro" id="IPR036396">
    <property type="entry name" value="Cyt_P450_sf"/>
</dbReference>
<feature type="binding site" description="axial binding residue" evidence="3">
    <location>
        <position position="402"/>
    </location>
    <ligand>
        <name>heme</name>
        <dbReference type="ChEBI" id="CHEBI:30413"/>
    </ligand>
    <ligandPart>
        <name>Fe</name>
        <dbReference type="ChEBI" id="CHEBI:18248"/>
    </ligandPart>
</feature>
<sequence>MSRPSFPAYDPLAPSDVKLSAIPGVRLPEPVQTLWSFARPDEFFERMTDRLGRTFEMSWYPFGRTVVTSDQRIVRDLFTRYGDSGPIGMRTIPGNMAHMLGQHPLLTSEGDAHVVARRNQIALFKRMTLSARVGEDRLRESLDRALSAKPKREPFSFRDLIEVVVLEALLGDGLDVRPGPERDRLVAAGHRWVSSGVHPLLLDSNAERIAGRFSRARATFTAAETDLDRLLHAEVVRHEDCGDDGTPRCVIRMALDETADWMPQDPIGGAVSHIKAMIVGGYHTTAATTAWTLLFLLHNPLTLAAVREEVAAGSTALLEGAVREALRLCPPDQLPVVRVTKADCELGPHLFPADVTIAVNARMLHLDESIYEAPREFRPERFVGRKRPAHEWLPFGGGIRRCLGELLGIERSVSILAAALSGFALEPVHAELEPTRWHGFVHSPKYGAEVVRV</sequence>
<keyword evidence="6" id="KW-1185">Reference proteome</keyword>
<comment type="similarity">
    <text evidence="2 4">Belongs to the cytochrome P450 family.</text>
</comment>
<dbReference type="GO" id="GO:0020037">
    <property type="term" value="F:heme binding"/>
    <property type="evidence" value="ECO:0007669"/>
    <property type="project" value="InterPro"/>
</dbReference>
<dbReference type="InterPro" id="IPR017972">
    <property type="entry name" value="Cyt_P450_CS"/>
</dbReference>
<accession>A0A1H0K2E6</accession>
<dbReference type="OrthoDB" id="5290182at2"/>
<dbReference type="SUPFAM" id="SSF48264">
    <property type="entry name" value="Cytochrome P450"/>
    <property type="match status" value="1"/>
</dbReference>
<gene>
    <name evidence="5" type="ORF">SAMN05421507_102732</name>
</gene>
<keyword evidence="3 4" id="KW-0349">Heme</keyword>
<dbReference type="Proteomes" id="UP000199691">
    <property type="component" value="Unassembled WGS sequence"/>
</dbReference>
<dbReference type="Gene3D" id="1.10.630.10">
    <property type="entry name" value="Cytochrome P450"/>
    <property type="match status" value="1"/>
</dbReference>
<proteinExistence type="inferred from homology"/>
<dbReference type="PANTHER" id="PTHR24305">
    <property type="entry name" value="CYTOCHROME P450"/>
    <property type="match status" value="1"/>
</dbReference>
<keyword evidence="4" id="KW-0560">Oxidoreductase</keyword>
<dbReference type="PROSITE" id="PS00086">
    <property type="entry name" value="CYTOCHROME_P450"/>
    <property type="match status" value="1"/>
</dbReference>
<dbReference type="GO" id="GO:0005506">
    <property type="term" value="F:iron ion binding"/>
    <property type="evidence" value="ECO:0007669"/>
    <property type="project" value="InterPro"/>
</dbReference>
<dbReference type="PRINTS" id="PR00463">
    <property type="entry name" value="EP450I"/>
</dbReference>
<evidence type="ECO:0000256" key="2">
    <source>
        <dbReference type="ARBA" id="ARBA00010617"/>
    </source>
</evidence>